<comment type="caution">
    <text evidence="2">The sequence shown here is derived from an EMBL/GenBank/DDBJ whole genome shotgun (WGS) entry which is preliminary data.</text>
</comment>
<keyword evidence="2" id="KW-0540">Nuclease</keyword>
<proteinExistence type="predicted"/>
<dbReference type="EMBL" id="BLXT01003923">
    <property type="protein sequence ID" value="GFO07854.1"/>
    <property type="molecule type" value="Genomic_DNA"/>
</dbReference>
<dbReference type="GO" id="GO:0004519">
    <property type="term" value="F:endonuclease activity"/>
    <property type="evidence" value="ECO:0007669"/>
    <property type="project" value="UniProtKB-KW"/>
</dbReference>
<keyword evidence="2" id="KW-0378">Hydrolase</keyword>
<feature type="compositionally biased region" description="Basic and acidic residues" evidence="1">
    <location>
        <begin position="142"/>
        <end position="152"/>
    </location>
</feature>
<feature type="region of interest" description="Disordered" evidence="1">
    <location>
        <begin position="83"/>
        <end position="102"/>
    </location>
</feature>
<organism evidence="2 3">
    <name type="scientific">Plakobranchus ocellatus</name>
    <dbReference type="NCBI Taxonomy" id="259542"/>
    <lineage>
        <taxon>Eukaryota</taxon>
        <taxon>Metazoa</taxon>
        <taxon>Spiralia</taxon>
        <taxon>Lophotrochozoa</taxon>
        <taxon>Mollusca</taxon>
        <taxon>Gastropoda</taxon>
        <taxon>Heterobranchia</taxon>
        <taxon>Euthyneura</taxon>
        <taxon>Panpulmonata</taxon>
        <taxon>Sacoglossa</taxon>
        <taxon>Placobranchoidea</taxon>
        <taxon>Plakobranchidae</taxon>
        <taxon>Plakobranchus</taxon>
    </lineage>
</organism>
<protein>
    <submittedName>
        <fullName evidence="2">Endonuclease-reverse transcriptase</fullName>
    </submittedName>
</protein>
<keyword evidence="3" id="KW-1185">Reference proteome</keyword>
<reference evidence="2 3" key="1">
    <citation type="journal article" date="2021" name="Elife">
        <title>Chloroplast acquisition without the gene transfer in kleptoplastic sea slugs, Plakobranchus ocellatus.</title>
        <authorList>
            <person name="Maeda T."/>
            <person name="Takahashi S."/>
            <person name="Yoshida T."/>
            <person name="Shimamura S."/>
            <person name="Takaki Y."/>
            <person name="Nagai Y."/>
            <person name="Toyoda A."/>
            <person name="Suzuki Y."/>
            <person name="Arimoto A."/>
            <person name="Ishii H."/>
            <person name="Satoh N."/>
            <person name="Nishiyama T."/>
            <person name="Hasebe M."/>
            <person name="Maruyama T."/>
            <person name="Minagawa J."/>
            <person name="Obokata J."/>
            <person name="Shigenobu S."/>
        </authorList>
    </citation>
    <scope>NUCLEOTIDE SEQUENCE [LARGE SCALE GENOMIC DNA]</scope>
</reference>
<keyword evidence="2" id="KW-0255">Endonuclease</keyword>
<evidence type="ECO:0000313" key="3">
    <source>
        <dbReference type="Proteomes" id="UP000735302"/>
    </source>
</evidence>
<sequence>MIENIYKEDTAKKKNIDNQISIAFEIQRGVRQGDPILPKLFITVIKQVFKEADIKSGINIDGEYLRDLKLADDVALCIEKEEETEEHLERLNSENKNEGRQDTLLEKKTIDGLKDAQCGKQGQEEETGADQKQNGWMTSEEQQVHNGRDTHKIGGNRRYLQRAASCSGETKPPSNQATKYRDEATRFQ</sequence>
<accession>A0AAV4AND0</accession>
<feature type="compositionally biased region" description="Basic and acidic residues" evidence="1">
    <location>
        <begin position="87"/>
        <end position="102"/>
    </location>
</feature>
<name>A0AAV4AND0_9GAST</name>
<dbReference type="AlphaFoldDB" id="A0AAV4AND0"/>
<feature type="region of interest" description="Disordered" evidence="1">
    <location>
        <begin position="114"/>
        <end position="188"/>
    </location>
</feature>
<feature type="compositionally biased region" description="Polar residues" evidence="1">
    <location>
        <begin position="130"/>
        <end position="141"/>
    </location>
</feature>
<gene>
    <name evidence="2" type="ORF">PoB_003435900</name>
</gene>
<evidence type="ECO:0000313" key="2">
    <source>
        <dbReference type="EMBL" id="GFO07854.1"/>
    </source>
</evidence>
<feature type="compositionally biased region" description="Basic and acidic residues" evidence="1">
    <location>
        <begin position="179"/>
        <end position="188"/>
    </location>
</feature>
<dbReference type="Proteomes" id="UP000735302">
    <property type="component" value="Unassembled WGS sequence"/>
</dbReference>
<evidence type="ECO:0000256" key="1">
    <source>
        <dbReference type="SAM" id="MobiDB-lite"/>
    </source>
</evidence>